<keyword evidence="6 8" id="KW-0560">Oxidoreductase</keyword>
<dbReference type="InterPro" id="IPR012259">
    <property type="entry name" value="DHFR"/>
</dbReference>
<keyword evidence="4 8" id="KW-0554">One-carbon metabolism</keyword>
<dbReference type="SUPFAM" id="SSF53597">
    <property type="entry name" value="Dihydrofolate reductase-like"/>
    <property type="match status" value="1"/>
</dbReference>
<reference evidence="12" key="1">
    <citation type="submission" date="2019-07" db="EMBL/GenBank/DDBJ databases">
        <title>Bacillus alkalisoli sp. nov. isolated from saline soil.</title>
        <authorList>
            <person name="Sun J.-Q."/>
            <person name="Xu L."/>
        </authorList>
    </citation>
    <scope>NUCLEOTIDE SEQUENCE [LARGE SCALE GENOMIC DNA]</scope>
    <source>
        <strain evidence="12">M4U3P1</strain>
    </source>
</reference>
<dbReference type="Pfam" id="PF00186">
    <property type="entry name" value="DHFR_1"/>
    <property type="match status" value="1"/>
</dbReference>
<dbReference type="FunFam" id="3.40.430.10:FF:000001">
    <property type="entry name" value="Dihydrofolate reductase"/>
    <property type="match status" value="1"/>
</dbReference>
<dbReference type="InterPro" id="IPR001796">
    <property type="entry name" value="DHFR_dom"/>
</dbReference>
<proteinExistence type="inferred from homology"/>
<dbReference type="GO" id="GO:0046655">
    <property type="term" value="P:folic acid metabolic process"/>
    <property type="evidence" value="ECO:0007669"/>
    <property type="project" value="TreeGrafter"/>
</dbReference>
<evidence type="ECO:0000256" key="9">
    <source>
        <dbReference type="RuleBase" id="RU004474"/>
    </source>
</evidence>
<dbReference type="GO" id="GO:0005829">
    <property type="term" value="C:cytosol"/>
    <property type="evidence" value="ECO:0007669"/>
    <property type="project" value="TreeGrafter"/>
</dbReference>
<evidence type="ECO:0000256" key="2">
    <source>
        <dbReference type="ARBA" id="ARBA00009539"/>
    </source>
</evidence>
<evidence type="ECO:0000256" key="7">
    <source>
        <dbReference type="ARBA" id="ARBA00025067"/>
    </source>
</evidence>
<comment type="function">
    <text evidence="7 8">Key enzyme in folate metabolism. Catalyzes an essential reaction for de novo glycine and purine synthesis, and for DNA precursor synthesis.</text>
</comment>
<dbReference type="UniPathway" id="UPA00077">
    <property type="reaction ID" value="UER00158"/>
</dbReference>
<dbReference type="GO" id="GO:0004146">
    <property type="term" value="F:dihydrofolate reductase activity"/>
    <property type="evidence" value="ECO:0007669"/>
    <property type="project" value="UniProtKB-EC"/>
</dbReference>
<dbReference type="RefSeq" id="WP_176010183.1">
    <property type="nucleotide sequence ID" value="NZ_CP041372.2"/>
</dbReference>
<dbReference type="GO" id="GO:0046654">
    <property type="term" value="P:tetrahydrofolate biosynthetic process"/>
    <property type="evidence" value="ECO:0007669"/>
    <property type="project" value="UniProtKB-UniPathway"/>
</dbReference>
<keyword evidence="5 8" id="KW-0521">NADP</keyword>
<protein>
    <recommendedName>
        <fullName evidence="3 8">Dihydrofolate reductase</fullName>
        <ecNumber evidence="3 8">1.5.1.3</ecNumber>
    </recommendedName>
</protein>
<name>A0A859FH92_9BACI</name>
<evidence type="ECO:0000256" key="3">
    <source>
        <dbReference type="ARBA" id="ARBA00012856"/>
    </source>
</evidence>
<dbReference type="GO" id="GO:0046452">
    <property type="term" value="P:dihydrofolate metabolic process"/>
    <property type="evidence" value="ECO:0007669"/>
    <property type="project" value="TreeGrafter"/>
</dbReference>
<evidence type="ECO:0000259" key="10">
    <source>
        <dbReference type="PROSITE" id="PS51330"/>
    </source>
</evidence>
<dbReference type="PIRSF" id="PIRSF000194">
    <property type="entry name" value="DHFR"/>
    <property type="match status" value="1"/>
</dbReference>
<dbReference type="PROSITE" id="PS51330">
    <property type="entry name" value="DHFR_2"/>
    <property type="match status" value="1"/>
</dbReference>
<evidence type="ECO:0000256" key="5">
    <source>
        <dbReference type="ARBA" id="ARBA00022857"/>
    </source>
</evidence>
<feature type="domain" description="DHFR" evidence="10">
    <location>
        <begin position="1"/>
        <end position="159"/>
    </location>
</feature>
<keyword evidence="12" id="KW-1185">Reference proteome</keyword>
<evidence type="ECO:0000256" key="1">
    <source>
        <dbReference type="ARBA" id="ARBA00004903"/>
    </source>
</evidence>
<dbReference type="InterPro" id="IPR017925">
    <property type="entry name" value="DHFR_CS"/>
</dbReference>
<dbReference type="KEGG" id="psua:FLK61_36770"/>
<dbReference type="Proteomes" id="UP000318138">
    <property type="component" value="Chromosome"/>
</dbReference>
<evidence type="ECO:0000313" key="11">
    <source>
        <dbReference type="EMBL" id="QKS72198.1"/>
    </source>
</evidence>
<sequence>MLAMIVAHDRNRVIGRDNAMPWHLPADLAFFKRTTTGSTIVMGRKTFESIGRPLPNRRSIILTRNEGYSQEGAEVVHSFEELTTLLSQDEKAFIIGGAEIFRYYLDKVDRVYVTYIDSEFEGDTYFPELDPTKWVLKEEQKGVKDEKNPYDFYFRTYDAVEPLS</sequence>
<dbReference type="Gene3D" id="3.40.430.10">
    <property type="entry name" value="Dihydrofolate Reductase, subunit A"/>
    <property type="match status" value="1"/>
</dbReference>
<dbReference type="EC" id="1.5.1.3" evidence="3 8"/>
<dbReference type="CDD" id="cd00209">
    <property type="entry name" value="DHFR"/>
    <property type="match status" value="1"/>
</dbReference>
<organism evidence="11 12">
    <name type="scientific">Paenalkalicoccus suaedae</name>
    <dbReference type="NCBI Taxonomy" id="2592382"/>
    <lineage>
        <taxon>Bacteria</taxon>
        <taxon>Bacillati</taxon>
        <taxon>Bacillota</taxon>
        <taxon>Bacilli</taxon>
        <taxon>Bacillales</taxon>
        <taxon>Bacillaceae</taxon>
        <taxon>Paenalkalicoccus</taxon>
    </lineage>
</organism>
<evidence type="ECO:0000256" key="4">
    <source>
        <dbReference type="ARBA" id="ARBA00022563"/>
    </source>
</evidence>
<comment type="catalytic activity">
    <reaction evidence="8">
        <text>(6S)-5,6,7,8-tetrahydrofolate + NADP(+) = 7,8-dihydrofolate + NADPH + H(+)</text>
        <dbReference type="Rhea" id="RHEA:15009"/>
        <dbReference type="ChEBI" id="CHEBI:15378"/>
        <dbReference type="ChEBI" id="CHEBI:57451"/>
        <dbReference type="ChEBI" id="CHEBI:57453"/>
        <dbReference type="ChEBI" id="CHEBI:57783"/>
        <dbReference type="ChEBI" id="CHEBI:58349"/>
        <dbReference type="EC" id="1.5.1.3"/>
    </reaction>
</comment>
<dbReference type="GO" id="GO:0006730">
    <property type="term" value="P:one-carbon metabolic process"/>
    <property type="evidence" value="ECO:0007669"/>
    <property type="project" value="UniProtKB-KW"/>
</dbReference>
<gene>
    <name evidence="11" type="ORF">FLK61_36770</name>
</gene>
<dbReference type="EMBL" id="CP041372">
    <property type="protein sequence ID" value="QKS72198.1"/>
    <property type="molecule type" value="Genomic_DNA"/>
</dbReference>
<evidence type="ECO:0000256" key="6">
    <source>
        <dbReference type="ARBA" id="ARBA00023002"/>
    </source>
</evidence>
<accession>A0A859FH92</accession>
<dbReference type="PANTHER" id="PTHR48069:SF3">
    <property type="entry name" value="DIHYDROFOLATE REDUCTASE"/>
    <property type="match status" value="1"/>
</dbReference>
<dbReference type="AlphaFoldDB" id="A0A859FH92"/>
<dbReference type="GO" id="GO:0070401">
    <property type="term" value="F:NADP+ binding"/>
    <property type="evidence" value="ECO:0007669"/>
    <property type="project" value="UniProtKB-ARBA"/>
</dbReference>
<comment type="similarity">
    <text evidence="2 8 9">Belongs to the dihydrofolate reductase family.</text>
</comment>
<comment type="pathway">
    <text evidence="1 8">Cofactor biosynthesis; tetrahydrofolate biosynthesis; 5,6,7,8-tetrahydrofolate from 7,8-dihydrofolate: step 1/1.</text>
</comment>
<dbReference type="InterPro" id="IPR024072">
    <property type="entry name" value="DHFR-like_dom_sf"/>
</dbReference>
<evidence type="ECO:0000256" key="8">
    <source>
        <dbReference type="PIRNR" id="PIRNR000194"/>
    </source>
</evidence>
<evidence type="ECO:0000313" key="12">
    <source>
        <dbReference type="Proteomes" id="UP000318138"/>
    </source>
</evidence>
<dbReference type="PRINTS" id="PR00070">
    <property type="entry name" value="DHFR"/>
</dbReference>
<dbReference type="PANTHER" id="PTHR48069">
    <property type="entry name" value="DIHYDROFOLATE REDUCTASE"/>
    <property type="match status" value="1"/>
</dbReference>
<dbReference type="PROSITE" id="PS00075">
    <property type="entry name" value="DHFR_1"/>
    <property type="match status" value="1"/>
</dbReference>